<dbReference type="Proteomes" id="UP001497516">
    <property type="component" value="Chromosome 7"/>
</dbReference>
<feature type="domain" description="Kazal-like" evidence="2">
    <location>
        <begin position="38"/>
        <end position="82"/>
    </location>
</feature>
<name>A0AAV2FKI5_9ROSI</name>
<proteinExistence type="predicted"/>
<evidence type="ECO:0000259" key="2">
    <source>
        <dbReference type="PROSITE" id="PS51465"/>
    </source>
</evidence>
<dbReference type="PANTHER" id="PTHR34376">
    <property type="entry name" value="SERINE PROTEASE INHIBITOR, KAZAL-TYPE FAMILY PROTEIN"/>
    <property type="match status" value="1"/>
</dbReference>
<keyword evidence="4" id="KW-1185">Reference proteome</keyword>
<accession>A0AAV2FKI5</accession>
<keyword evidence="1" id="KW-0732">Signal</keyword>
<protein>
    <recommendedName>
        <fullName evidence="2">Kazal-like domain-containing protein</fullName>
    </recommendedName>
</protein>
<feature type="chain" id="PRO_5043696385" description="Kazal-like domain-containing protein" evidence="1">
    <location>
        <begin position="30"/>
        <end position="82"/>
    </location>
</feature>
<dbReference type="SUPFAM" id="SSF100895">
    <property type="entry name" value="Kazal-type serine protease inhibitors"/>
    <property type="match status" value="1"/>
</dbReference>
<gene>
    <name evidence="3" type="ORF">LTRI10_LOCUS39034</name>
</gene>
<dbReference type="PANTHER" id="PTHR34376:SF4">
    <property type="entry name" value="KAZAL-LIKE DOMAIN-CONTAINING PROTEIN"/>
    <property type="match status" value="1"/>
</dbReference>
<feature type="signal peptide" evidence="1">
    <location>
        <begin position="1"/>
        <end position="29"/>
    </location>
</feature>
<dbReference type="EMBL" id="OZ034820">
    <property type="protein sequence ID" value="CAL1398821.1"/>
    <property type="molecule type" value="Genomic_DNA"/>
</dbReference>
<organism evidence="3 4">
    <name type="scientific">Linum trigynum</name>
    <dbReference type="NCBI Taxonomy" id="586398"/>
    <lineage>
        <taxon>Eukaryota</taxon>
        <taxon>Viridiplantae</taxon>
        <taxon>Streptophyta</taxon>
        <taxon>Embryophyta</taxon>
        <taxon>Tracheophyta</taxon>
        <taxon>Spermatophyta</taxon>
        <taxon>Magnoliopsida</taxon>
        <taxon>eudicotyledons</taxon>
        <taxon>Gunneridae</taxon>
        <taxon>Pentapetalae</taxon>
        <taxon>rosids</taxon>
        <taxon>fabids</taxon>
        <taxon>Malpighiales</taxon>
        <taxon>Linaceae</taxon>
        <taxon>Linum</taxon>
    </lineage>
</organism>
<evidence type="ECO:0000313" key="4">
    <source>
        <dbReference type="Proteomes" id="UP001497516"/>
    </source>
</evidence>
<reference evidence="3 4" key="1">
    <citation type="submission" date="2024-04" db="EMBL/GenBank/DDBJ databases">
        <authorList>
            <person name="Fracassetti M."/>
        </authorList>
    </citation>
    <scope>NUCLEOTIDE SEQUENCE [LARGE SCALE GENOMIC DNA]</scope>
</reference>
<dbReference type="InterPro" id="IPR036058">
    <property type="entry name" value="Kazal_dom_sf"/>
</dbReference>
<dbReference type="Gene3D" id="3.30.60.30">
    <property type="match status" value="1"/>
</dbReference>
<dbReference type="AlphaFoldDB" id="A0AAV2FKI5"/>
<dbReference type="InterPro" id="IPR002350">
    <property type="entry name" value="Kazal_dom"/>
</dbReference>
<evidence type="ECO:0000313" key="3">
    <source>
        <dbReference type="EMBL" id="CAL1398821.1"/>
    </source>
</evidence>
<sequence length="82" mass="8514">MAASAKQWLMMMIMTLVVALGFFAATASAQSTNPCEFESPPFVCPFTCTSPNPVCGANGVTYRCGCPDAACAAVRVVRSGPC</sequence>
<evidence type="ECO:0000256" key="1">
    <source>
        <dbReference type="SAM" id="SignalP"/>
    </source>
</evidence>
<dbReference type="PROSITE" id="PS51465">
    <property type="entry name" value="KAZAL_2"/>
    <property type="match status" value="1"/>
</dbReference>